<dbReference type="EMBL" id="KV425898">
    <property type="protein sequence ID" value="KZW00820.1"/>
    <property type="molecule type" value="Genomic_DNA"/>
</dbReference>
<protein>
    <submittedName>
        <fullName evidence="1">Uncharacterized protein</fullName>
    </submittedName>
</protein>
<sequence length="189" mass="21460">MIRTLVVCAPNCFSATSLRPRYSYHFAWRRQASSQSLCSKSARDFITSCFSARSGGKRRLLLRWPAWRIGEKIACRPRSIHVLGMTKEPLLSPRALLEAEETHFFEMQVQVSNEQETPVVGSVDGGYRARRVEQGRHGLLVEATRMQTEGMEALHIVPIPVQQCIWRKEKSTLGYVFPNPVSQSHGSCR</sequence>
<dbReference type="Proteomes" id="UP000077266">
    <property type="component" value="Unassembled WGS sequence"/>
</dbReference>
<evidence type="ECO:0000313" key="2">
    <source>
        <dbReference type="Proteomes" id="UP000077266"/>
    </source>
</evidence>
<reference evidence="1 2" key="1">
    <citation type="journal article" date="2016" name="Mol. Biol. Evol.">
        <title>Comparative Genomics of Early-Diverging Mushroom-Forming Fungi Provides Insights into the Origins of Lignocellulose Decay Capabilities.</title>
        <authorList>
            <person name="Nagy L.G."/>
            <person name="Riley R."/>
            <person name="Tritt A."/>
            <person name="Adam C."/>
            <person name="Daum C."/>
            <person name="Floudas D."/>
            <person name="Sun H."/>
            <person name="Yadav J.S."/>
            <person name="Pangilinan J."/>
            <person name="Larsson K.H."/>
            <person name="Matsuura K."/>
            <person name="Barry K."/>
            <person name="Labutti K."/>
            <person name="Kuo R."/>
            <person name="Ohm R.A."/>
            <person name="Bhattacharya S.S."/>
            <person name="Shirouzu T."/>
            <person name="Yoshinaga Y."/>
            <person name="Martin F.M."/>
            <person name="Grigoriev I.V."/>
            <person name="Hibbett D.S."/>
        </authorList>
    </citation>
    <scope>NUCLEOTIDE SEQUENCE [LARGE SCALE GENOMIC DNA]</scope>
    <source>
        <strain evidence="1 2">HHB12029</strain>
    </source>
</reference>
<proteinExistence type="predicted"/>
<keyword evidence="2" id="KW-1185">Reference proteome</keyword>
<accession>A0A166BGA4</accession>
<evidence type="ECO:0000313" key="1">
    <source>
        <dbReference type="EMBL" id="KZW00820.1"/>
    </source>
</evidence>
<gene>
    <name evidence="1" type="ORF">EXIGLDRAFT_694787</name>
</gene>
<organism evidence="1 2">
    <name type="scientific">Exidia glandulosa HHB12029</name>
    <dbReference type="NCBI Taxonomy" id="1314781"/>
    <lineage>
        <taxon>Eukaryota</taxon>
        <taxon>Fungi</taxon>
        <taxon>Dikarya</taxon>
        <taxon>Basidiomycota</taxon>
        <taxon>Agaricomycotina</taxon>
        <taxon>Agaricomycetes</taxon>
        <taxon>Auriculariales</taxon>
        <taxon>Exidiaceae</taxon>
        <taxon>Exidia</taxon>
    </lineage>
</organism>
<dbReference type="InParanoid" id="A0A166BGA4"/>
<dbReference type="AlphaFoldDB" id="A0A166BGA4"/>
<name>A0A166BGA4_EXIGL</name>